<keyword evidence="7" id="KW-0376">Hydrogen peroxide</keyword>
<keyword evidence="4" id="KW-0479">Metal-binding</keyword>
<dbReference type="AlphaFoldDB" id="N9P948"/>
<dbReference type="Gene3D" id="1.10.420.10">
    <property type="entry name" value="Peroxidase, domain 2"/>
    <property type="match status" value="1"/>
</dbReference>
<evidence type="ECO:0000256" key="8">
    <source>
        <dbReference type="ARBA" id="ARBA00049145"/>
    </source>
</evidence>
<dbReference type="HOGENOM" id="CLU_025424_0_0_6"/>
<protein>
    <submittedName>
        <fullName evidence="10">Catalase-peroxidase 1</fullName>
    </submittedName>
</protein>
<feature type="domain" description="Plant heme peroxidase family profile" evidence="9">
    <location>
        <begin position="59"/>
        <end position="318"/>
    </location>
</feature>
<dbReference type="Proteomes" id="UP000013101">
    <property type="component" value="Unassembled WGS sequence"/>
</dbReference>
<dbReference type="InterPro" id="IPR002016">
    <property type="entry name" value="Haem_peroxidase"/>
</dbReference>
<dbReference type="InterPro" id="IPR000763">
    <property type="entry name" value="Catalase_peroxidase"/>
</dbReference>
<dbReference type="GO" id="GO:0046872">
    <property type="term" value="F:metal ion binding"/>
    <property type="evidence" value="ECO:0007669"/>
    <property type="project" value="UniProtKB-KW"/>
</dbReference>
<dbReference type="PROSITE" id="PS50873">
    <property type="entry name" value="PEROXIDASE_4"/>
    <property type="match status" value="1"/>
</dbReference>
<dbReference type="InterPro" id="IPR010255">
    <property type="entry name" value="Haem_peroxidase_sf"/>
</dbReference>
<evidence type="ECO:0000256" key="3">
    <source>
        <dbReference type="ARBA" id="ARBA00022617"/>
    </source>
</evidence>
<organism evidence="10 11">
    <name type="scientific">Acinetobacter variabilis</name>
    <dbReference type="NCBI Taxonomy" id="70346"/>
    <lineage>
        <taxon>Bacteria</taxon>
        <taxon>Pseudomonadati</taxon>
        <taxon>Pseudomonadota</taxon>
        <taxon>Gammaproteobacteria</taxon>
        <taxon>Moraxellales</taxon>
        <taxon>Moraxellaceae</taxon>
        <taxon>Acinetobacter</taxon>
    </lineage>
</organism>
<dbReference type="PRINTS" id="PR00458">
    <property type="entry name" value="PEROXIDASE"/>
</dbReference>
<dbReference type="SUPFAM" id="SSF48113">
    <property type="entry name" value="Heme-dependent peroxidases"/>
    <property type="match status" value="1"/>
</dbReference>
<dbReference type="GO" id="GO:0004096">
    <property type="term" value="F:catalase activity"/>
    <property type="evidence" value="ECO:0007669"/>
    <property type="project" value="InterPro"/>
</dbReference>
<evidence type="ECO:0000256" key="6">
    <source>
        <dbReference type="ARBA" id="ARBA00023004"/>
    </source>
</evidence>
<evidence type="ECO:0000313" key="11">
    <source>
        <dbReference type="Proteomes" id="UP000013101"/>
    </source>
</evidence>
<accession>N9P948</accession>
<comment type="caution">
    <text evidence="10">The sequence shown here is derived from an EMBL/GenBank/DDBJ whole genome shotgun (WGS) entry which is preliminary data.</text>
</comment>
<gene>
    <name evidence="10" type="ORF">F897_00213</name>
</gene>
<keyword evidence="3" id="KW-0349">Heme</keyword>
<keyword evidence="5" id="KW-0560">Oxidoreductase</keyword>
<evidence type="ECO:0000313" key="10">
    <source>
        <dbReference type="EMBL" id="ENX11372.1"/>
    </source>
</evidence>
<evidence type="ECO:0000259" key="9">
    <source>
        <dbReference type="PROSITE" id="PS50873"/>
    </source>
</evidence>
<evidence type="ECO:0000256" key="2">
    <source>
        <dbReference type="ARBA" id="ARBA00022559"/>
    </source>
</evidence>
<dbReference type="Pfam" id="PF00141">
    <property type="entry name" value="peroxidase"/>
    <property type="match status" value="1"/>
</dbReference>
<evidence type="ECO:0000256" key="5">
    <source>
        <dbReference type="ARBA" id="ARBA00023002"/>
    </source>
</evidence>
<comment type="cofactor">
    <cofactor evidence="1">
        <name>heme b</name>
        <dbReference type="ChEBI" id="CHEBI:60344"/>
    </cofactor>
</comment>
<sequence>MMVRTAWYLAGTYRKQDGRGGANTGNQRFAPLNSWPDNVNTDKGRRLLWPVKKKYGNKISWGDLIILAGTVAYEVAGLKTFGYAGGREDIWHPEKDIYWGAEHKWLDATRERYDNKEDRNTLENPLAAVQMGLVYVNPEGVDGKPDPLKTAQDMRTTFDRMAMNDEETVALTAGGHTVGKAHGNGKADVLGPEPEAAPLELQGLGWNNLEETGNAAYTMVSGLEGAWTTNPNRWDNEFFYLLLNYDWELKKSPASAWQWEPINIKEEDRPLDAHMTNVRRNPIMTDADMALKIDPGYREISEKFYRDPEYFSETFARA</sequence>
<proteinExistence type="predicted"/>
<dbReference type="PATRIC" id="fig|1217693.3.peg.207"/>
<keyword evidence="2 10" id="KW-0575">Peroxidase</keyword>
<dbReference type="GO" id="GO:0005829">
    <property type="term" value="C:cytosol"/>
    <property type="evidence" value="ECO:0007669"/>
    <property type="project" value="TreeGrafter"/>
</dbReference>
<name>N9P948_9GAMM</name>
<dbReference type="GO" id="GO:0020037">
    <property type="term" value="F:heme binding"/>
    <property type="evidence" value="ECO:0007669"/>
    <property type="project" value="InterPro"/>
</dbReference>
<dbReference type="GO" id="GO:0070301">
    <property type="term" value="P:cellular response to hydrogen peroxide"/>
    <property type="evidence" value="ECO:0007669"/>
    <property type="project" value="TreeGrafter"/>
</dbReference>
<dbReference type="GO" id="GO:0042744">
    <property type="term" value="P:hydrogen peroxide catabolic process"/>
    <property type="evidence" value="ECO:0007669"/>
    <property type="project" value="UniProtKB-KW"/>
</dbReference>
<dbReference type="PANTHER" id="PTHR30555">
    <property type="entry name" value="HYDROPEROXIDASE I, BIFUNCTIONAL CATALASE-PEROXIDASE"/>
    <property type="match status" value="1"/>
</dbReference>
<evidence type="ECO:0000256" key="7">
    <source>
        <dbReference type="ARBA" id="ARBA00023324"/>
    </source>
</evidence>
<dbReference type="PANTHER" id="PTHR30555:SF6">
    <property type="entry name" value="CATALASE-PEROXIDASE"/>
    <property type="match status" value="1"/>
</dbReference>
<evidence type="ECO:0000256" key="1">
    <source>
        <dbReference type="ARBA" id="ARBA00001970"/>
    </source>
</evidence>
<dbReference type="STRING" id="70346.F897_00213"/>
<dbReference type="Gene3D" id="1.10.520.10">
    <property type="match status" value="1"/>
</dbReference>
<dbReference type="EMBL" id="APRS01000002">
    <property type="protein sequence ID" value="ENX11372.1"/>
    <property type="molecule type" value="Genomic_DNA"/>
</dbReference>
<reference evidence="10 11" key="1">
    <citation type="submission" date="2013-02" db="EMBL/GenBank/DDBJ databases">
        <title>The Genome Sequence of Acinetobacter sp. NIPH 2171.</title>
        <authorList>
            <consortium name="The Broad Institute Genome Sequencing Platform"/>
            <consortium name="The Broad Institute Genome Sequencing Center for Infectious Disease"/>
            <person name="Cerqueira G."/>
            <person name="Feldgarden M."/>
            <person name="Courvalin P."/>
            <person name="Perichon B."/>
            <person name="Grillot-Courvalin C."/>
            <person name="Clermont D."/>
            <person name="Rocha E."/>
            <person name="Yoon E.-J."/>
            <person name="Nemec A."/>
            <person name="Walker B."/>
            <person name="Young S.K."/>
            <person name="Zeng Q."/>
            <person name="Gargeya S."/>
            <person name="Fitzgerald M."/>
            <person name="Haas B."/>
            <person name="Abouelleil A."/>
            <person name="Alvarado L."/>
            <person name="Arachchi H.M."/>
            <person name="Berlin A.M."/>
            <person name="Chapman S.B."/>
            <person name="Dewar J."/>
            <person name="Goldberg J."/>
            <person name="Griggs A."/>
            <person name="Gujja S."/>
            <person name="Hansen M."/>
            <person name="Howarth C."/>
            <person name="Imamovic A."/>
            <person name="Larimer J."/>
            <person name="McCowan C."/>
            <person name="Murphy C."/>
            <person name="Neiman D."/>
            <person name="Pearson M."/>
            <person name="Priest M."/>
            <person name="Roberts A."/>
            <person name="Saif S."/>
            <person name="Shea T."/>
            <person name="Sisk P."/>
            <person name="Sykes S."/>
            <person name="Wortman J."/>
            <person name="Nusbaum C."/>
            <person name="Birren B."/>
        </authorList>
    </citation>
    <scope>NUCLEOTIDE SEQUENCE [LARGE SCALE GENOMIC DNA]</scope>
    <source>
        <strain evidence="10 11">NIPH 2171</strain>
    </source>
</reference>
<comment type="catalytic activity">
    <reaction evidence="8">
        <text>2 H2O2 = O2 + 2 H2O</text>
        <dbReference type="Rhea" id="RHEA:20309"/>
        <dbReference type="ChEBI" id="CHEBI:15377"/>
        <dbReference type="ChEBI" id="CHEBI:15379"/>
        <dbReference type="ChEBI" id="CHEBI:16240"/>
        <dbReference type="EC" id="1.11.1.21"/>
    </reaction>
</comment>
<keyword evidence="6" id="KW-0408">Iron</keyword>
<evidence type="ECO:0000256" key="4">
    <source>
        <dbReference type="ARBA" id="ARBA00022723"/>
    </source>
</evidence>